<evidence type="ECO:0000256" key="10">
    <source>
        <dbReference type="ARBA" id="ARBA00032441"/>
    </source>
</evidence>
<evidence type="ECO:0000256" key="1">
    <source>
        <dbReference type="ARBA" id="ARBA00004496"/>
    </source>
</evidence>
<comment type="similarity">
    <text evidence="2">Belongs to the TsaE family.</text>
</comment>
<keyword evidence="12" id="KW-1185">Reference proteome</keyword>
<accession>A0A254TD26</accession>
<evidence type="ECO:0000256" key="9">
    <source>
        <dbReference type="ARBA" id="ARBA00022842"/>
    </source>
</evidence>
<evidence type="ECO:0000313" key="12">
    <source>
        <dbReference type="Proteomes" id="UP000197535"/>
    </source>
</evidence>
<evidence type="ECO:0000256" key="4">
    <source>
        <dbReference type="ARBA" id="ARBA00022490"/>
    </source>
</evidence>
<dbReference type="Pfam" id="PF02367">
    <property type="entry name" value="TsaE"/>
    <property type="match status" value="1"/>
</dbReference>
<gene>
    <name evidence="11" type="ORF">AYR66_14480</name>
</gene>
<keyword evidence="7" id="KW-0547">Nucleotide-binding</keyword>
<dbReference type="PANTHER" id="PTHR33540:SF2">
    <property type="entry name" value="TRNA THREONYLCARBAMOYLADENOSINE BIOSYNTHESIS PROTEIN TSAE"/>
    <property type="match status" value="1"/>
</dbReference>
<keyword evidence="8" id="KW-0067">ATP-binding</keyword>
<evidence type="ECO:0000256" key="8">
    <source>
        <dbReference type="ARBA" id="ARBA00022840"/>
    </source>
</evidence>
<evidence type="ECO:0000313" key="11">
    <source>
        <dbReference type="EMBL" id="OWW20514.1"/>
    </source>
</evidence>
<dbReference type="PANTHER" id="PTHR33540">
    <property type="entry name" value="TRNA THREONYLCARBAMOYLADENOSINE BIOSYNTHESIS PROTEIN TSAE"/>
    <property type="match status" value="1"/>
</dbReference>
<name>A0A254TD26_9BURK</name>
<dbReference type="OrthoDB" id="9800307at2"/>
<dbReference type="AlphaFoldDB" id="A0A254TD26"/>
<dbReference type="RefSeq" id="WP_088707389.1">
    <property type="nucleotide sequence ID" value="NZ_LSTO01000001.1"/>
</dbReference>
<dbReference type="InterPro" id="IPR027417">
    <property type="entry name" value="P-loop_NTPase"/>
</dbReference>
<evidence type="ECO:0000256" key="6">
    <source>
        <dbReference type="ARBA" id="ARBA00022723"/>
    </source>
</evidence>
<protein>
    <recommendedName>
        <fullName evidence="3">tRNA threonylcarbamoyladenosine biosynthesis protein TsaE</fullName>
    </recommendedName>
    <alternativeName>
        <fullName evidence="10">t(6)A37 threonylcarbamoyladenosine biosynthesis protein TsaE</fullName>
    </alternativeName>
</protein>
<organism evidence="11 12">
    <name type="scientific">Noviherbaspirillum denitrificans</name>
    <dbReference type="NCBI Taxonomy" id="1968433"/>
    <lineage>
        <taxon>Bacteria</taxon>
        <taxon>Pseudomonadati</taxon>
        <taxon>Pseudomonadota</taxon>
        <taxon>Betaproteobacteria</taxon>
        <taxon>Burkholderiales</taxon>
        <taxon>Oxalobacteraceae</taxon>
        <taxon>Noviherbaspirillum</taxon>
    </lineage>
</organism>
<evidence type="ECO:0000256" key="5">
    <source>
        <dbReference type="ARBA" id="ARBA00022694"/>
    </source>
</evidence>
<comment type="caution">
    <text evidence="11">The sequence shown here is derived from an EMBL/GenBank/DDBJ whole genome shotgun (WGS) entry which is preliminary data.</text>
</comment>
<dbReference type="InterPro" id="IPR003442">
    <property type="entry name" value="T6A_TsaE"/>
</dbReference>
<dbReference type="GO" id="GO:0005737">
    <property type="term" value="C:cytoplasm"/>
    <property type="evidence" value="ECO:0007669"/>
    <property type="project" value="UniProtKB-SubCell"/>
</dbReference>
<sequence length="161" mass="17493">MLHFQTHLHDEAGTAALGASLARALAPGLTIYLHGDLGAGKTALTRAMLHAAGHEGHVKSPTYTLAEPYTVQLGARRVDIVHFDLYRLASPEEFLDAGFREHFNENTICVIEWPEKAEGVLPAPDINVLLSISGDGRDIELQALTDQGSQCLDRLKFAPNL</sequence>
<dbReference type="Proteomes" id="UP000197535">
    <property type="component" value="Unassembled WGS sequence"/>
</dbReference>
<evidence type="ECO:0000256" key="2">
    <source>
        <dbReference type="ARBA" id="ARBA00007599"/>
    </source>
</evidence>
<dbReference type="GO" id="GO:0002949">
    <property type="term" value="P:tRNA threonylcarbamoyladenosine modification"/>
    <property type="evidence" value="ECO:0007669"/>
    <property type="project" value="InterPro"/>
</dbReference>
<dbReference type="GO" id="GO:0046872">
    <property type="term" value="F:metal ion binding"/>
    <property type="evidence" value="ECO:0007669"/>
    <property type="project" value="UniProtKB-KW"/>
</dbReference>
<comment type="subcellular location">
    <subcellularLocation>
        <location evidence="1">Cytoplasm</location>
    </subcellularLocation>
</comment>
<evidence type="ECO:0000256" key="7">
    <source>
        <dbReference type="ARBA" id="ARBA00022741"/>
    </source>
</evidence>
<dbReference type="NCBIfam" id="TIGR00150">
    <property type="entry name" value="T6A_YjeE"/>
    <property type="match status" value="1"/>
</dbReference>
<keyword evidence="9" id="KW-0460">Magnesium</keyword>
<evidence type="ECO:0000256" key="3">
    <source>
        <dbReference type="ARBA" id="ARBA00019010"/>
    </source>
</evidence>
<keyword evidence="6" id="KW-0479">Metal-binding</keyword>
<dbReference type="Gene3D" id="3.40.50.300">
    <property type="entry name" value="P-loop containing nucleotide triphosphate hydrolases"/>
    <property type="match status" value="1"/>
</dbReference>
<dbReference type="GO" id="GO:0005524">
    <property type="term" value="F:ATP binding"/>
    <property type="evidence" value="ECO:0007669"/>
    <property type="project" value="UniProtKB-KW"/>
</dbReference>
<dbReference type="SUPFAM" id="SSF52540">
    <property type="entry name" value="P-loop containing nucleoside triphosphate hydrolases"/>
    <property type="match status" value="1"/>
</dbReference>
<keyword evidence="4" id="KW-0963">Cytoplasm</keyword>
<reference evidence="11 12" key="1">
    <citation type="submission" date="2016-02" db="EMBL/GenBank/DDBJ databases">
        <authorList>
            <person name="Wen L."/>
            <person name="He K."/>
            <person name="Yang H."/>
        </authorList>
    </citation>
    <scope>NUCLEOTIDE SEQUENCE [LARGE SCALE GENOMIC DNA]</scope>
    <source>
        <strain evidence="11 12">TSA40</strain>
    </source>
</reference>
<proteinExistence type="inferred from homology"/>
<dbReference type="EMBL" id="LSTO01000001">
    <property type="protein sequence ID" value="OWW20514.1"/>
    <property type="molecule type" value="Genomic_DNA"/>
</dbReference>
<keyword evidence="5" id="KW-0819">tRNA processing</keyword>